<name>A0A0C9X1E7_9AGAR</name>
<protein>
    <submittedName>
        <fullName evidence="2">Uncharacterized protein</fullName>
    </submittedName>
</protein>
<feature type="compositionally biased region" description="Pro residues" evidence="1">
    <location>
        <begin position="225"/>
        <end position="241"/>
    </location>
</feature>
<dbReference type="EMBL" id="KN838767">
    <property type="protein sequence ID" value="KIJ95093.1"/>
    <property type="molecule type" value="Genomic_DNA"/>
</dbReference>
<keyword evidence="3" id="KW-1185">Reference proteome</keyword>
<feature type="compositionally biased region" description="Pro residues" evidence="1">
    <location>
        <begin position="183"/>
        <end position="194"/>
    </location>
</feature>
<feature type="region of interest" description="Disordered" evidence="1">
    <location>
        <begin position="178"/>
        <end position="198"/>
    </location>
</feature>
<organism evidence="2 3">
    <name type="scientific">Laccaria amethystina LaAM-08-1</name>
    <dbReference type="NCBI Taxonomy" id="1095629"/>
    <lineage>
        <taxon>Eukaryota</taxon>
        <taxon>Fungi</taxon>
        <taxon>Dikarya</taxon>
        <taxon>Basidiomycota</taxon>
        <taxon>Agaricomycotina</taxon>
        <taxon>Agaricomycetes</taxon>
        <taxon>Agaricomycetidae</taxon>
        <taxon>Agaricales</taxon>
        <taxon>Agaricineae</taxon>
        <taxon>Hydnangiaceae</taxon>
        <taxon>Laccaria</taxon>
    </lineage>
</organism>
<evidence type="ECO:0000313" key="2">
    <source>
        <dbReference type="EMBL" id="KIJ95093.1"/>
    </source>
</evidence>
<feature type="region of interest" description="Disordered" evidence="1">
    <location>
        <begin position="9"/>
        <end position="38"/>
    </location>
</feature>
<dbReference type="OrthoDB" id="2963154at2759"/>
<reference evidence="2 3" key="1">
    <citation type="submission" date="2014-04" db="EMBL/GenBank/DDBJ databases">
        <authorList>
            <consortium name="DOE Joint Genome Institute"/>
            <person name="Kuo A."/>
            <person name="Kohler A."/>
            <person name="Nagy L.G."/>
            <person name="Floudas D."/>
            <person name="Copeland A."/>
            <person name="Barry K.W."/>
            <person name="Cichocki N."/>
            <person name="Veneault-Fourrey C."/>
            <person name="LaButti K."/>
            <person name="Lindquist E.A."/>
            <person name="Lipzen A."/>
            <person name="Lundell T."/>
            <person name="Morin E."/>
            <person name="Murat C."/>
            <person name="Sun H."/>
            <person name="Tunlid A."/>
            <person name="Henrissat B."/>
            <person name="Grigoriev I.V."/>
            <person name="Hibbett D.S."/>
            <person name="Martin F."/>
            <person name="Nordberg H.P."/>
            <person name="Cantor M.N."/>
            <person name="Hua S.X."/>
        </authorList>
    </citation>
    <scope>NUCLEOTIDE SEQUENCE [LARGE SCALE GENOMIC DNA]</scope>
    <source>
        <strain evidence="2 3">LaAM-08-1</strain>
    </source>
</reference>
<evidence type="ECO:0000256" key="1">
    <source>
        <dbReference type="SAM" id="MobiDB-lite"/>
    </source>
</evidence>
<dbReference type="HOGENOM" id="CLU_541914_0_0_1"/>
<dbReference type="AlphaFoldDB" id="A0A0C9X1E7"/>
<proteinExistence type="predicted"/>
<gene>
    <name evidence="2" type="ORF">K443DRAFT_338324</name>
</gene>
<evidence type="ECO:0000313" key="3">
    <source>
        <dbReference type="Proteomes" id="UP000054477"/>
    </source>
</evidence>
<accession>A0A0C9X1E7</accession>
<dbReference type="Proteomes" id="UP000054477">
    <property type="component" value="Unassembled WGS sequence"/>
</dbReference>
<reference evidence="3" key="2">
    <citation type="submission" date="2015-01" db="EMBL/GenBank/DDBJ databases">
        <title>Evolutionary Origins and Diversification of the Mycorrhizal Mutualists.</title>
        <authorList>
            <consortium name="DOE Joint Genome Institute"/>
            <consortium name="Mycorrhizal Genomics Consortium"/>
            <person name="Kohler A."/>
            <person name="Kuo A."/>
            <person name="Nagy L.G."/>
            <person name="Floudas D."/>
            <person name="Copeland A."/>
            <person name="Barry K.W."/>
            <person name="Cichocki N."/>
            <person name="Veneault-Fourrey C."/>
            <person name="LaButti K."/>
            <person name="Lindquist E.A."/>
            <person name="Lipzen A."/>
            <person name="Lundell T."/>
            <person name="Morin E."/>
            <person name="Murat C."/>
            <person name="Riley R."/>
            <person name="Ohm R."/>
            <person name="Sun H."/>
            <person name="Tunlid A."/>
            <person name="Henrissat B."/>
            <person name="Grigoriev I.V."/>
            <person name="Hibbett D.S."/>
            <person name="Martin F."/>
        </authorList>
    </citation>
    <scope>NUCLEOTIDE SEQUENCE [LARGE SCALE GENOMIC DNA]</scope>
    <source>
        <strain evidence="3">LaAM-08-1</strain>
    </source>
</reference>
<feature type="region of interest" description="Disordered" evidence="1">
    <location>
        <begin position="219"/>
        <end position="246"/>
    </location>
</feature>
<sequence length="523" mass="59456">MALPSAEIYNRRLRELTGQTRPRRPQRPPTTNENLGPLPHVQHFSNSLGVLNPHDGPIGVDVFGYPVPPVATQADLDFYLSNPDQARPSATSSSRLQVQDYEREGGWMVDAFGRQYYQARGKLEEISSEQDDNDIKSATNAFHDKHFNHHEPRRPLTALSPMNTGNGSGGINLQEFASRSASPLPPSIAPPPAPRFEDGEPVFSPPFISEYQPFVIIAPHTPSRTSPPPPSLPPNTTPPPRPRFRQMRELSPTSTVHPRHVVNGYAPGPTPLRTMTPAPHKNHAIIGPLDTETEIGLVQECLRLVTTTVQDVQFMYTVFLAIDSGGDLAEHSEICLRLEEAASSLRSTLTRRNQIGEEEWRVRSAAWHVKYGKRLLSLRRWVFVFKRFEPWFDFESRTLKRLMGVKKAVEARSQSLRPKQRIIVLLKLQEHERKMADLASKFIASFDRLRLRHLHYLLTEAHKRSHALQKQKQDQARVALSNKISFERRWKEGKAMRADLRREFYSFRSGRPPQSKTSTASRS</sequence>